<accession>A0A9W9ZE41</accession>
<dbReference type="Gene3D" id="2.60.40.150">
    <property type="entry name" value="C2 domain"/>
    <property type="match status" value="1"/>
</dbReference>
<proteinExistence type="predicted"/>
<dbReference type="InterPro" id="IPR035892">
    <property type="entry name" value="C2_domain_sf"/>
</dbReference>
<organism evidence="2 3">
    <name type="scientific">Desmophyllum pertusum</name>
    <dbReference type="NCBI Taxonomy" id="174260"/>
    <lineage>
        <taxon>Eukaryota</taxon>
        <taxon>Metazoa</taxon>
        <taxon>Cnidaria</taxon>
        <taxon>Anthozoa</taxon>
        <taxon>Hexacorallia</taxon>
        <taxon>Scleractinia</taxon>
        <taxon>Caryophylliina</taxon>
        <taxon>Caryophylliidae</taxon>
        <taxon>Desmophyllum</taxon>
    </lineage>
</organism>
<dbReference type="GO" id="GO:0001786">
    <property type="term" value="F:phosphatidylserine binding"/>
    <property type="evidence" value="ECO:0007669"/>
    <property type="project" value="TreeGrafter"/>
</dbReference>
<keyword evidence="3" id="KW-1185">Reference proteome</keyword>
<dbReference type="GO" id="GO:0000149">
    <property type="term" value="F:SNARE binding"/>
    <property type="evidence" value="ECO:0007669"/>
    <property type="project" value="TreeGrafter"/>
</dbReference>
<dbReference type="GO" id="GO:0070382">
    <property type="term" value="C:exocytic vesicle"/>
    <property type="evidence" value="ECO:0007669"/>
    <property type="project" value="TreeGrafter"/>
</dbReference>
<dbReference type="GO" id="GO:0005509">
    <property type="term" value="F:calcium ion binding"/>
    <property type="evidence" value="ECO:0007669"/>
    <property type="project" value="TreeGrafter"/>
</dbReference>
<sequence>MLAGRQMKKTKTSVARNTLQPVYNEAFVFDVPIDRLSDVSLLVRMLDTNTADGKRLQTRTIGKSVVGPDAQTSIGLHHWNCMMTTPRKPIAQWHPIVKT</sequence>
<evidence type="ECO:0000313" key="2">
    <source>
        <dbReference type="EMBL" id="KAJ7379294.1"/>
    </source>
</evidence>
<dbReference type="AlphaFoldDB" id="A0A9W9ZE41"/>
<dbReference type="InterPro" id="IPR000008">
    <property type="entry name" value="C2_dom"/>
</dbReference>
<gene>
    <name evidence="2" type="primary">SYT9_3</name>
    <name evidence="2" type="ORF">OS493_017807</name>
</gene>
<name>A0A9W9ZE41_9CNID</name>
<dbReference type="EMBL" id="MU826359">
    <property type="protein sequence ID" value="KAJ7379294.1"/>
    <property type="molecule type" value="Genomic_DNA"/>
</dbReference>
<evidence type="ECO:0000259" key="1">
    <source>
        <dbReference type="PROSITE" id="PS50004"/>
    </source>
</evidence>
<dbReference type="CDD" id="cd00276">
    <property type="entry name" value="C2B_Synaptotagmin"/>
    <property type="match status" value="1"/>
</dbReference>
<reference evidence="2" key="1">
    <citation type="submission" date="2023-01" db="EMBL/GenBank/DDBJ databases">
        <title>Genome assembly of the deep-sea coral Lophelia pertusa.</title>
        <authorList>
            <person name="Herrera S."/>
            <person name="Cordes E."/>
        </authorList>
    </citation>
    <scope>NUCLEOTIDE SEQUENCE</scope>
    <source>
        <strain evidence="2">USNM1676648</strain>
        <tissue evidence="2">Polyp</tissue>
    </source>
</reference>
<dbReference type="GO" id="GO:0017156">
    <property type="term" value="P:calcium-ion regulated exocytosis"/>
    <property type="evidence" value="ECO:0007669"/>
    <property type="project" value="TreeGrafter"/>
</dbReference>
<feature type="domain" description="C2" evidence="1">
    <location>
        <begin position="1"/>
        <end position="94"/>
    </location>
</feature>
<dbReference type="PROSITE" id="PS50004">
    <property type="entry name" value="C2"/>
    <property type="match status" value="1"/>
</dbReference>
<dbReference type="PANTHER" id="PTHR10024:SF374">
    <property type="entry name" value="C2 DOMAIN-CONTAINING PROTEIN"/>
    <property type="match status" value="1"/>
</dbReference>
<comment type="caution">
    <text evidence="2">The sequence shown here is derived from an EMBL/GenBank/DDBJ whole genome shotgun (WGS) entry which is preliminary data.</text>
</comment>
<dbReference type="Pfam" id="PF00168">
    <property type="entry name" value="C2"/>
    <property type="match status" value="1"/>
</dbReference>
<dbReference type="SUPFAM" id="SSF49562">
    <property type="entry name" value="C2 domain (Calcium/lipid-binding domain, CaLB)"/>
    <property type="match status" value="1"/>
</dbReference>
<protein>
    <submittedName>
        <fullName evidence="2">Synaptotagmin-9</fullName>
    </submittedName>
</protein>
<evidence type="ECO:0000313" key="3">
    <source>
        <dbReference type="Proteomes" id="UP001163046"/>
    </source>
</evidence>
<dbReference type="GO" id="GO:0005544">
    <property type="term" value="F:calcium-dependent phospholipid binding"/>
    <property type="evidence" value="ECO:0007669"/>
    <property type="project" value="TreeGrafter"/>
</dbReference>
<dbReference type="Proteomes" id="UP001163046">
    <property type="component" value="Unassembled WGS sequence"/>
</dbReference>
<dbReference type="OrthoDB" id="67700at2759"/>
<dbReference type="PANTHER" id="PTHR10024">
    <property type="entry name" value="SYNAPTOTAGMIN"/>
    <property type="match status" value="1"/>
</dbReference>
<dbReference type="GO" id="GO:0005886">
    <property type="term" value="C:plasma membrane"/>
    <property type="evidence" value="ECO:0007669"/>
    <property type="project" value="TreeGrafter"/>
</dbReference>
<dbReference type="GO" id="GO:0030276">
    <property type="term" value="F:clathrin binding"/>
    <property type="evidence" value="ECO:0007669"/>
    <property type="project" value="TreeGrafter"/>
</dbReference>